<feature type="transmembrane region" description="Helical" evidence="6">
    <location>
        <begin position="194"/>
        <end position="216"/>
    </location>
</feature>
<dbReference type="Pfam" id="PF05425">
    <property type="entry name" value="CopD"/>
    <property type="match status" value="1"/>
</dbReference>
<feature type="transmembrane region" description="Helical" evidence="6">
    <location>
        <begin position="52"/>
        <end position="73"/>
    </location>
</feature>
<evidence type="ECO:0000313" key="9">
    <source>
        <dbReference type="Proteomes" id="UP000317998"/>
    </source>
</evidence>
<proteinExistence type="predicted"/>
<dbReference type="GO" id="GO:0006825">
    <property type="term" value="P:copper ion transport"/>
    <property type="evidence" value="ECO:0007669"/>
    <property type="project" value="InterPro"/>
</dbReference>
<feature type="transmembrane region" description="Helical" evidence="6">
    <location>
        <begin position="261"/>
        <end position="281"/>
    </location>
</feature>
<feature type="transmembrane region" description="Helical" evidence="6">
    <location>
        <begin position="364"/>
        <end position="384"/>
    </location>
</feature>
<dbReference type="GO" id="GO:0005886">
    <property type="term" value="C:plasma membrane"/>
    <property type="evidence" value="ECO:0007669"/>
    <property type="project" value="UniProtKB-SubCell"/>
</dbReference>
<evidence type="ECO:0000256" key="4">
    <source>
        <dbReference type="ARBA" id="ARBA00022989"/>
    </source>
</evidence>
<feature type="transmembrane region" description="Helical" evidence="6">
    <location>
        <begin position="590"/>
        <end position="614"/>
    </location>
</feature>
<feature type="transmembrane region" description="Helical" evidence="6">
    <location>
        <begin position="396"/>
        <end position="417"/>
    </location>
</feature>
<keyword evidence="2" id="KW-1003">Cell membrane</keyword>
<name>A0A542YER4_9MICO</name>
<dbReference type="Pfam" id="PF09678">
    <property type="entry name" value="Caa3_CtaG"/>
    <property type="match status" value="1"/>
</dbReference>
<dbReference type="InterPro" id="IPR032694">
    <property type="entry name" value="CopC/D"/>
</dbReference>
<dbReference type="PANTHER" id="PTHR34820">
    <property type="entry name" value="INNER MEMBRANE PROTEIN YEBZ"/>
    <property type="match status" value="1"/>
</dbReference>
<feature type="transmembrane region" description="Helical" evidence="6">
    <location>
        <begin position="301"/>
        <end position="323"/>
    </location>
</feature>
<keyword evidence="4 6" id="KW-1133">Transmembrane helix</keyword>
<evidence type="ECO:0000256" key="3">
    <source>
        <dbReference type="ARBA" id="ARBA00022692"/>
    </source>
</evidence>
<organism evidence="8 9">
    <name type="scientific">Homoserinimonas aerilata</name>
    <dbReference type="NCBI Taxonomy" id="1162970"/>
    <lineage>
        <taxon>Bacteria</taxon>
        <taxon>Bacillati</taxon>
        <taxon>Actinomycetota</taxon>
        <taxon>Actinomycetes</taxon>
        <taxon>Micrococcales</taxon>
        <taxon>Microbacteriaceae</taxon>
        <taxon>Homoserinimonas</taxon>
    </lineage>
</organism>
<feature type="transmembrane region" description="Helical" evidence="6">
    <location>
        <begin position="516"/>
        <end position="534"/>
    </location>
</feature>
<dbReference type="PANTHER" id="PTHR34820:SF4">
    <property type="entry name" value="INNER MEMBRANE PROTEIN YEBZ"/>
    <property type="match status" value="1"/>
</dbReference>
<evidence type="ECO:0000256" key="6">
    <source>
        <dbReference type="SAM" id="Phobius"/>
    </source>
</evidence>
<feature type="transmembrane region" description="Helical" evidence="6">
    <location>
        <begin position="228"/>
        <end position="249"/>
    </location>
</feature>
<gene>
    <name evidence="8" type="ORF">FB562_2117</name>
</gene>
<feature type="transmembrane region" description="Helical" evidence="6">
    <location>
        <begin position="429"/>
        <end position="453"/>
    </location>
</feature>
<feature type="transmembrane region" description="Helical" evidence="6">
    <location>
        <begin position="85"/>
        <end position="109"/>
    </location>
</feature>
<protein>
    <submittedName>
        <fullName evidence="8">Putative copper resistance protein D</fullName>
    </submittedName>
</protein>
<evidence type="ECO:0000256" key="2">
    <source>
        <dbReference type="ARBA" id="ARBA00022475"/>
    </source>
</evidence>
<evidence type="ECO:0000259" key="7">
    <source>
        <dbReference type="Pfam" id="PF05425"/>
    </source>
</evidence>
<keyword evidence="5 6" id="KW-0472">Membrane</keyword>
<dbReference type="InterPro" id="IPR019108">
    <property type="entry name" value="Caa3_assmbl_CtaG-rel"/>
</dbReference>
<evidence type="ECO:0000256" key="1">
    <source>
        <dbReference type="ARBA" id="ARBA00004651"/>
    </source>
</evidence>
<dbReference type="Proteomes" id="UP000317998">
    <property type="component" value="Unassembled WGS sequence"/>
</dbReference>
<evidence type="ECO:0000313" key="8">
    <source>
        <dbReference type="EMBL" id="TQL46593.1"/>
    </source>
</evidence>
<feature type="transmembrane region" description="Helical" evidence="6">
    <location>
        <begin position="546"/>
        <end position="570"/>
    </location>
</feature>
<sequence length="653" mass="70514">MTRLVRIAGPALLLAVSFAALVAALLYGGGADAPQFTDPGPVVRFGLPIAKLLVNLGAATAIGALVLASFALARDEDAWGVSIDIAAAGAAVWAVASAATAFLTFMNVYQQPISSDPAFGRILGQFVTETELGVSWLVTILIAAAVTALCFAVRHPIAVAFVTVLAVAGLVPMATQGHAAGTAGHDAAVNALGLHLVFAAVWLGGLIAIVLLQRTLDRGRIVEVIERYSTLAIVCFVVVAISGYVSAALRIGSLDRLLTDYGILVLVKVLALLALGFFGMLHRRFVIARMRVAGPGRRGYFWWLVVAELGFMGLASGVAAALARTATPVKEEVVVFTPATILTGEPLPAPPTPMSFLTEWRFDSLWTLVVVFLAFFYLAGVWRLHRRGDRWPGLRTVSWLAGLVLLFYVTNGALNVYEKYLFSMHMLGHMLLTMMIPVLLVPGAPVTLISRAVRKRNDGSRGVREWVLWAVHSRYAAVLANPIVAAVLFAGSLWVFYYSPLFRWATTEHLGHQWMIVHFLLTGYLFVQALIGVDPVPYRAPYPLRLLLLLGTMAFHAFFGLGLMMGQGLLLADWYGAMGWGTDALADQQAGGGIAWSIGEIPTIILAISVAISWSRSDAKLTKRLDRKADRDGDSDLRAYNEMLAKRAEHDLE</sequence>
<keyword evidence="9" id="KW-1185">Reference proteome</keyword>
<dbReference type="EMBL" id="VFOM01000002">
    <property type="protein sequence ID" value="TQL46593.1"/>
    <property type="molecule type" value="Genomic_DNA"/>
</dbReference>
<feature type="transmembrane region" description="Helical" evidence="6">
    <location>
        <begin position="133"/>
        <end position="152"/>
    </location>
</feature>
<comment type="subcellular location">
    <subcellularLocation>
        <location evidence="1">Cell membrane</location>
        <topology evidence="1">Multi-pass membrane protein</topology>
    </subcellularLocation>
</comment>
<feature type="transmembrane region" description="Helical" evidence="6">
    <location>
        <begin position="157"/>
        <end position="174"/>
    </location>
</feature>
<keyword evidence="3 6" id="KW-0812">Transmembrane</keyword>
<feature type="transmembrane region" description="Helical" evidence="6">
    <location>
        <begin position="474"/>
        <end position="496"/>
    </location>
</feature>
<accession>A0A542YER4</accession>
<evidence type="ECO:0000256" key="5">
    <source>
        <dbReference type="ARBA" id="ARBA00023136"/>
    </source>
</evidence>
<feature type="domain" description="Copper resistance protein D" evidence="7">
    <location>
        <begin position="223"/>
        <end position="322"/>
    </location>
</feature>
<dbReference type="RefSeq" id="WP_221625405.1">
    <property type="nucleotide sequence ID" value="NZ_VFOM01000002.1"/>
</dbReference>
<dbReference type="InterPro" id="IPR008457">
    <property type="entry name" value="Cu-R_CopD_dom"/>
</dbReference>
<reference evidence="8 9" key="1">
    <citation type="submission" date="2019-06" db="EMBL/GenBank/DDBJ databases">
        <title>Sequencing the genomes of 1000 actinobacteria strains.</title>
        <authorList>
            <person name="Klenk H.-P."/>
        </authorList>
    </citation>
    <scope>NUCLEOTIDE SEQUENCE [LARGE SCALE GENOMIC DNA]</scope>
    <source>
        <strain evidence="8 9">DSM 26477</strain>
    </source>
</reference>
<dbReference type="AlphaFoldDB" id="A0A542YER4"/>
<comment type="caution">
    <text evidence="8">The sequence shown here is derived from an EMBL/GenBank/DDBJ whole genome shotgun (WGS) entry which is preliminary data.</text>
</comment>